<dbReference type="EMBL" id="CM055100">
    <property type="protein sequence ID" value="KAJ7542611.1"/>
    <property type="molecule type" value="Genomic_DNA"/>
</dbReference>
<sequence length="199" mass="22592">MVQKAGARILLLLVLLTASALVGVCLLLRNKTSIQLSQGISDHSSEDINMKLQGDHLAQFELNNGVFAPRKISYQHRQNLPRNSFRLRSFLWEIVTKRRSVHQAATRRHGSKQIIWAPRLLLSETAESSTGVPHSSTPIKSEKLSSTIKHDMRTKFRGYRQRPDTGINDPLFHILQPIWLVCFTGRKDDHLRASLLLAN</sequence>
<keyword evidence="2" id="KW-1185">Reference proteome</keyword>
<gene>
    <name evidence="1" type="ORF">O6H91_09G002900</name>
</gene>
<organism evidence="1 2">
    <name type="scientific">Diphasiastrum complanatum</name>
    <name type="common">Issler's clubmoss</name>
    <name type="synonym">Lycopodium complanatum</name>
    <dbReference type="NCBI Taxonomy" id="34168"/>
    <lineage>
        <taxon>Eukaryota</taxon>
        <taxon>Viridiplantae</taxon>
        <taxon>Streptophyta</taxon>
        <taxon>Embryophyta</taxon>
        <taxon>Tracheophyta</taxon>
        <taxon>Lycopodiopsida</taxon>
        <taxon>Lycopodiales</taxon>
        <taxon>Lycopodiaceae</taxon>
        <taxon>Lycopodioideae</taxon>
        <taxon>Diphasiastrum</taxon>
    </lineage>
</organism>
<evidence type="ECO:0000313" key="2">
    <source>
        <dbReference type="Proteomes" id="UP001162992"/>
    </source>
</evidence>
<reference evidence="2" key="1">
    <citation type="journal article" date="2024" name="Proc. Natl. Acad. Sci. U.S.A.">
        <title>Extraordinary preservation of gene collinearity over three hundred million years revealed in homosporous lycophytes.</title>
        <authorList>
            <person name="Li C."/>
            <person name="Wickell D."/>
            <person name="Kuo L.Y."/>
            <person name="Chen X."/>
            <person name="Nie B."/>
            <person name="Liao X."/>
            <person name="Peng D."/>
            <person name="Ji J."/>
            <person name="Jenkins J."/>
            <person name="Williams M."/>
            <person name="Shu S."/>
            <person name="Plott C."/>
            <person name="Barry K."/>
            <person name="Rajasekar S."/>
            <person name="Grimwood J."/>
            <person name="Han X."/>
            <person name="Sun S."/>
            <person name="Hou Z."/>
            <person name="He W."/>
            <person name="Dai G."/>
            <person name="Sun C."/>
            <person name="Schmutz J."/>
            <person name="Leebens-Mack J.H."/>
            <person name="Li F.W."/>
            <person name="Wang L."/>
        </authorList>
    </citation>
    <scope>NUCLEOTIDE SEQUENCE [LARGE SCALE GENOMIC DNA]</scope>
    <source>
        <strain evidence="2">cv. PW_Plant_1</strain>
    </source>
</reference>
<evidence type="ECO:0000313" key="1">
    <source>
        <dbReference type="EMBL" id="KAJ7542611.1"/>
    </source>
</evidence>
<proteinExistence type="predicted"/>
<dbReference type="Proteomes" id="UP001162992">
    <property type="component" value="Chromosome 9"/>
</dbReference>
<comment type="caution">
    <text evidence="1">The sequence shown here is derived from an EMBL/GenBank/DDBJ whole genome shotgun (WGS) entry which is preliminary data.</text>
</comment>
<protein>
    <submittedName>
        <fullName evidence="1">Uncharacterized protein</fullName>
    </submittedName>
</protein>
<accession>A0ACC2CKT7</accession>
<name>A0ACC2CKT7_DIPCM</name>